<dbReference type="InterPro" id="IPR050952">
    <property type="entry name" value="TRIM-NHL_E3_ligases"/>
</dbReference>
<dbReference type="Gene3D" id="1.25.40.10">
    <property type="entry name" value="Tetratricopeptide repeat domain"/>
    <property type="match status" value="1"/>
</dbReference>
<dbReference type="PROSITE" id="PS51125">
    <property type="entry name" value="NHL"/>
    <property type="match status" value="2"/>
</dbReference>
<dbReference type="SUPFAM" id="SSF101898">
    <property type="entry name" value="NHL repeat"/>
    <property type="match status" value="1"/>
</dbReference>
<feature type="repeat" description="NHL" evidence="2">
    <location>
        <begin position="64"/>
        <end position="96"/>
    </location>
</feature>
<feature type="repeat" description="NHL" evidence="2">
    <location>
        <begin position="108"/>
        <end position="142"/>
    </location>
</feature>
<dbReference type="InterPro" id="IPR011042">
    <property type="entry name" value="6-blade_b-propeller_TolB-like"/>
</dbReference>
<gene>
    <name evidence="5" type="ORF">FHS19_005860</name>
</gene>
<dbReference type="InterPro" id="IPR001258">
    <property type="entry name" value="NHL_repeat"/>
</dbReference>
<sequence length="499" mass="55451">MRIKHRLTGLILAAVFASGLFVPGVSHAAVPYEGYQWNRHDSDVHSINGYIYQYSMDGYDLESGPFKEPQDLFVAPDGTIFVADTGNNRIVHLSMEMKVLGVIGDAEGKGALSEPKGVFVHPNGTIYVADTKNQRIVLFSPSGKYEKEHTVPHSPLLGKNFTYSPSKLTVDKREVMMVVSEGNTQGLLQIDKNGQFKGFFGANHIGFSWKRLLVNTIATDDQKAQLAVQRPLEFSSVTQDEEGSLYTTTLATETNQIKRLSPVGVDTLNPGRAKRYGDRYDVAGPFELSSFVSISVSPEGFISALDLNTSKVFEYDKLGNLLFVYGGLGDQSGLFKTPADIAGLPDGSMAVLDKGRNRIDVFRTTPFADLVHKASTLYVDGRYEEAESMWKEVLKYNANYDMAYHAIGKSLYKGERYGEAMRYFKLAETKGDYSTAFKEYRKAYMREHFAWFAGGLILLILVLRYAVPLLLRFLRRVVTARMTAGASKAESTWGKGESP</sequence>
<keyword evidence="3" id="KW-0472">Membrane</keyword>
<evidence type="ECO:0000313" key="6">
    <source>
        <dbReference type="Proteomes" id="UP000517523"/>
    </source>
</evidence>
<evidence type="ECO:0000256" key="1">
    <source>
        <dbReference type="ARBA" id="ARBA00022737"/>
    </source>
</evidence>
<dbReference type="Proteomes" id="UP000517523">
    <property type="component" value="Unassembled WGS sequence"/>
</dbReference>
<dbReference type="PANTHER" id="PTHR24104:SF25">
    <property type="entry name" value="PROTEIN LIN-41"/>
    <property type="match status" value="1"/>
</dbReference>
<proteinExistence type="predicted"/>
<evidence type="ECO:0008006" key="7">
    <source>
        <dbReference type="Google" id="ProtNLM"/>
    </source>
</evidence>
<organism evidence="5 6">
    <name type="scientific">Paenibacillus rhizosphaerae</name>
    <dbReference type="NCBI Taxonomy" id="297318"/>
    <lineage>
        <taxon>Bacteria</taxon>
        <taxon>Bacillati</taxon>
        <taxon>Bacillota</taxon>
        <taxon>Bacilli</taxon>
        <taxon>Bacillales</taxon>
        <taxon>Paenibacillaceae</taxon>
        <taxon>Paenibacillus</taxon>
    </lineage>
</organism>
<dbReference type="CDD" id="cd05819">
    <property type="entry name" value="NHL"/>
    <property type="match status" value="1"/>
</dbReference>
<dbReference type="EMBL" id="JACHXJ010000006">
    <property type="protein sequence ID" value="MBB3131140.1"/>
    <property type="molecule type" value="Genomic_DNA"/>
</dbReference>
<keyword evidence="1" id="KW-0677">Repeat</keyword>
<protein>
    <recommendedName>
        <fullName evidence="7">SMP-30/Gluconolactonase/LRE-like region domain-containing protein</fullName>
    </recommendedName>
</protein>
<keyword evidence="3" id="KW-0812">Transmembrane</keyword>
<evidence type="ECO:0000256" key="3">
    <source>
        <dbReference type="SAM" id="Phobius"/>
    </source>
</evidence>
<feature type="chain" id="PRO_5032879668" description="SMP-30/Gluconolactonase/LRE-like region domain-containing protein" evidence="4">
    <location>
        <begin position="29"/>
        <end position="499"/>
    </location>
</feature>
<dbReference type="InterPro" id="IPR011990">
    <property type="entry name" value="TPR-like_helical_dom_sf"/>
</dbReference>
<evidence type="ECO:0000256" key="4">
    <source>
        <dbReference type="SAM" id="SignalP"/>
    </source>
</evidence>
<feature type="signal peptide" evidence="4">
    <location>
        <begin position="1"/>
        <end position="28"/>
    </location>
</feature>
<comment type="caution">
    <text evidence="5">The sequence shown here is derived from an EMBL/GenBank/DDBJ whole genome shotgun (WGS) entry which is preliminary data.</text>
</comment>
<evidence type="ECO:0000256" key="2">
    <source>
        <dbReference type="PROSITE-ProRule" id="PRU00504"/>
    </source>
</evidence>
<keyword evidence="3" id="KW-1133">Transmembrane helix</keyword>
<feature type="transmembrane region" description="Helical" evidence="3">
    <location>
        <begin position="449"/>
        <end position="471"/>
    </location>
</feature>
<reference evidence="5 6" key="1">
    <citation type="submission" date="2020-08" db="EMBL/GenBank/DDBJ databases">
        <title>Genomic Encyclopedia of Type Strains, Phase III (KMG-III): the genomes of soil and plant-associated and newly described type strains.</title>
        <authorList>
            <person name="Whitman W."/>
        </authorList>
    </citation>
    <scope>NUCLEOTIDE SEQUENCE [LARGE SCALE GENOMIC DNA]</scope>
    <source>
        <strain evidence="5 6">CECT 5831</strain>
    </source>
</reference>
<dbReference type="PANTHER" id="PTHR24104">
    <property type="entry name" value="E3 UBIQUITIN-PROTEIN LIGASE NHLRC1-RELATED"/>
    <property type="match status" value="1"/>
</dbReference>
<evidence type="ECO:0000313" key="5">
    <source>
        <dbReference type="EMBL" id="MBB3131140.1"/>
    </source>
</evidence>
<dbReference type="Pfam" id="PF01436">
    <property type="entry name" value="NHL"/>
    <property type="match status" value="2"/>
</dbReference>
<dbReference type="AlphaFoldDB" id="A0A839U043"/>
<dbReference type="SUPFAM" id="SSF48452">
    <property type="entry name" value="TPR-like"/>
    <property type="match status" value="1"/>
</dbReference>
<keyword evidence="4" id="KW-0732">Signal</keyword>
<dbReference type="Gene3D" id="2.120.10.30">
    <property type="entry name" value="TolB, C-terminal domain"/>
    <property type="match status" value="2"/>
</dbReference>
<dbReference type="GO" id="GO:0008270">
    <property type="term" value="F:zinc ion binding"/>
    <property type="evidence" value="ECO:0007669"/>
    <property type="project" value="UniProtKB-KW"/>
</dbReference>
<accession>A0A839U043</accession>
<dbReference type="RefSeq" id="WP_183585658.1">
    <property type="nucleotide sequence ID" value="NZ_JACHXJ010000006.1"/>
</dbReference>
<name>A0A839U043_9BACL</name>